<evidence type="ECO:0000313" key="3">
    <source>
        <dbReference type="Proteomes" id="UP000887565"/>
    </source>
</evidence>
<feature type="region of interest" description="Disordered" evidence="1">
    <location>
        <begin position="35"/>
        <end position="66"/>
    </location>
</feature>
<evidence type="ECO:0000313" key="4">
    <source>
        <dbReference type="WBParaSite" id="nRc.2.0.1.t48004-RA"/>
    </source>
</evidence>
<keyword evidence="3" id="KW-1185">Reference proteome</keyword>
<evidence type="ECO:0000256" key="2">
    <source>
        <dbReference type="SAM" id="Phobius"/>
    </source>
</evidence>
<accession>A0A915LAA9</accession>
<evidence type="ECO:0000256" key="1">
    <source>
        <dbReference type="SAM" id="MobiDB-lite"/>
    </source>
</evidence>
<dbReference type="Proteomes" id="UP000887565">
    <property type="component" value="Unplaced"/>
</dbReference>
<name>A0A915LAA9_ROMCU</name>
<keyword evidence="2" id="KW-0812">Transmembrane</keyword>
<protein>
    <submittedName>
        <fullName evidence="4">Uncharacterized protein</fullName>
    </submittedName>
</protein>
<feature type="region of interest" description="Disordered" evidence="1">
    <location>
        <begin position="217"/>
        <end position="239"/>
    </location>
</feature>
<reference evidence="4" key="1">
    <citation type="submission" date="2022-11" db="UniProtKB">
        <authorList>
            <consortium name="WormBaseParasite"/>
        </authorList>
    </citation>
    <scope>IDENTIFICATION</scope>
</reference>
<feature type="compositionally biased region" description="Polar residues" evidence="1">
    <location>
        <begin position="42"/>
        <end position="66"/>
    </location>
</feature>
<organism evidence="3 4">
    <name type="scientific">Romanomermis culicivorax</name>
    <name type="common">Nematode worm</name>
    <dbReference type="NCBI Taxonomy" id="13658"/>
    <lineage>
        <taxon>Eukaryota</taxon>
        <taxon>Metazoa</taxon>
        <taxon>Ecdysozoa</taxon>
        <taxon>Nematoda</taxon>
        <taxon>Enoplea</taxon>
        <taxon>Dorylaimia</taxon>
        <taxon>Mermithida</taxon>
        <taxon>Mermithoidea</taxon>
        <taxon>Mermithidae</taxon>
        <taxon>Romanomermis</taxon>
    </lineage>
</organism>
<feature type="transmembrane region" description="Helical" evidence="2">
    <location>
        <begin position="178"/>
        <end position="200"/>
    </location>
</feature>
<dbReference type="WBParaSite" id="nRc.2.0.1.t48004-RA">
    <property type="protein sequence ID" value="nRc.2.0.1.t48004-RA"/>
    <property type="gene ID" value="nRc.2.0.1.g48004"/>
</dbReference>
<keyword evidence="2" id="KW-0472">Membrane</keyword>
<sequence length="314" mass="34608">MDYHSLNFVTAFKSENQSFDQTNEIKNRYVQSLLNGGKRDSQNSQPAEKVSNSAVSIQPLNSTNNNGQSTALLTDLANLPPELLDLLINKEPTVFAQLVERLLRKKNDSSSSSNFRLINTYENNSNSVNLDSLKFSKPRAPTPPPGQNPYDVNDLDLQADLTLASYENAAAGTNMGGWYTGVGLTLVALVTLLLMLVLCLRHKKRVDADREAADGAKLVGPSGRGDSKASMDSNVNGMNNNNVKVEELLKLETPTYQWTQQQSRPYFYAAQTPTPTGRTLPYGVDPRSNKNLGYLPWLFPANNSQASLYSKTEI</sequence>
<keyword evidence="2" id="KW-1133">Transmembrane helix</keyword>
<proteinExistence type="predicted"/>
<dbReference type="AlphaFoldDB" id="A0A915LAA9"/>